<proteinExistence type="predicted"/>
<dbReference type="EMBL" id="MU157909">
    <property type="protein sequence ID" value="KAF9523853.1"/>
    <property type="molecule type" value="Genomic_DNA"/>
</dbReference>
<evidence type="ECO:0000313" key="2">
    <source>
        <dbReference type="EMBL" id="KAF9523853.1"/>
    </source>
</evidence>
<feature type="region of interest" description="Disordered" evidence="1">
    <location>
        <begin position="80"/>
        <end position="108"/>
    </location>
</feature>
<organism evidence="2 3">
    <name type="scientific">Crepidotus variabilis</name>
    <dbReference type="NCBI Taxonomy" id="179855"/>
    <lineage>
        <taxon>Eukaryota</taxon>
        <taxon>Fungi</taxon>
        <taxon>Dikarya</taxon>
        <taxon>Basidiomycota</taxon>
        <taxon>Agaricomycotina</taxon>
        <taxon>Agaricomycetes</taxon>
        <taxon>Agaricomycetidae</taxon>
        <taxon>Agaricales</taxon>
        <taxon>Agaricineae</taxon>
        <taxon>Crepidotaceae</taxon>
        <taxon>Crepidotus</taxon>
    </lineage>
</organism>
<name>A0A9P6E731_9AGAR</name>
<feature type="region of interest" description="Disordered" evidence="1">
    <location>
        <begin position="18"/>
        <end position="60"/>
    </location>
</feature>
<dbReference type="AlphaFoldDB" id="A0A9P6E731"/>
<evidence type="ECO:0000256" key="1">
    <source>
        <dbReference type="SAM" id="MobiDB-lite"/>
    </source>
</evidence>
<comment type="caution">
    <text evidence="2">The sequence shown here is derived from an EMBL/GenBank/DDBJ whole genome shotgun (WGS) entry which is preliminary data.</text>
</comment>
<evidence type="ECO:0000313" key="3">
    <source>
        <dbReference type="Proteomes" id="UP000807306"/>
    </source>
</evidence>
<keyword evidence="3" id="KW-1185">Reference proteome</keyword>
<protein>
    <submittedName>
        <fullName evidence="2">Uncharacterized protein</fullName>
    </submittedName>
</protein>
<accession>A0A9P6E731</accession>
<gene>
    <name evidence="2" type="ORF">CPB83DRAFT_651350</name>
</gene>
<dbReference type="OrthoDB" id="3042126at2759"/>
<dbReference type="Proteomes" id="UP000807306">
    <property type="component" value="Unassembled WGS sequence"/>
</dbReference>
<feature type="compositionally biased region" description="Low complexity" evidence="1">
    <location>
        <begin position="50"/>
        <end position="60"/>
    </location>
</feature>
<sequence>MSSQYDIIFEVSRYSPMDAQRFDPSKRQKSLSSSFGDSIDEQISEELRSHSPASSATNSTSSSWEDRVIAILASPISATHYRKAKKSNSSNSLTSQSSHNSQTSPTSLVVASTTFPAKNETHCTDVFEHEDSTTTTRTIIRPTRSRSTLFCLSPKASIDNLTSTRSSSPLGLNKLEGLNCLGGQSGNFEDAVDMIQQEREKKLTGVQDTMRVCVYQEQTVVREESWRETVGAMLYEKPRVMNSVVGRVEVC</sequence>
<feature type="compositionally biased region" description="Low complexity" evidence="1">
    <location>
        <begin position="87"/>
        <end position="108"/>
    </location>
</feature>
<reference evidence="2" key="1">
    <citation type="submission" date="2020-11" db="EMBL/GenBank/DDBJ databases">
        <authorList>
            <consortium name="DOE Joint Genome Institute"/>
            <person name="Ahrendt S."/>
            <person name="Riley R."/>
            <person name="Andreopoulos W."/>
            <person name="Labutti K."/>
            <person name="Pangilinan J."/>
            <person name="Ruiz-Duenas F.J."/>
            <person name="Barrasa J.M."/>
            <person name="Sanchez-Garcia M."/>
            <person name="Camarero S."/>
            <person name="Miyauchi S."/>
            <person name="Serrano A."/>
            <person name="Linde D."/>
            <person name="Babiker R."/>
            <person name="Drula E."/>
            <person name="Ayuso-Fernandez I."/>
            <person name="Pacheco R."/>
            <person name="Padilla G."/>
            <person name="Ferreira P."/>
            <person name="Barriuso J."/>
            <person name="Kellner H."/>
            <person name="Castanera R."/>
            <person name="Alfaro M."/>
            <person name="Ramirez L."/>
            <person name="Pisabarro A.G."/>
            <person name="Kuo A."/>
            <person name="Tritt A."/>
            <person name="Lipzen A."/>
            <person name="He G."/>
            <person name="Yan M."/>
            <person name="Ng V."/>
            <person name="Cullen D."/>
            <person name="Martin F."/>
            <person name="Rosso M.-N."/>
            <person name="Henrissat B."/>
            <person name="Hibbett D."/>
            <person name="Martinez A.T."/>
            <person name="Grigoriev I.V."/>
        </authorList>
    </citation>
    <scope>NUCLEOTIDE SEQUENCE</scope>
    <source>
        <strain evidence="2">CBS 506.95</strain>
    </source>
</reference>